<feature type="domain" description="Protein kinase" evidence="7">
    <location>
        <begin position="35"/>
        <end position="166"/>
    </location>
</feature>
<dbReference type="InterPro" id="IPR000719">
    <property type="entry name" value="Prot_kinase_dom"/>
</dbReference>
<dbReference type="PROSITE" id="PS00107">
    <property type="entry name" value="PROTEIN_KINASE_ATP"/>
    <property type="match status" value="1"/>
</dbReference>
<sequence length="166" mass="18601">MPSNFEQLEPCSSNGDDSSENLPDLLYDSRKRCHYASTAFLGKGGFASCFAACEKPSSLKVALKIIRKSRLTREAQWEKIRKEIIIHQSLNHPNILKFYNYFEDTINICMVLELCQGTLLCRIKNSPGMLFSALFISAIPVCRSISVTSLTRVLGVSSQTALIFQN</sequence>
<evidence type="ECO:0000259" key="7">
    <source>
        <dbReference type="PROSITE" id="PS50011"/>
    </source>
</evidence>
<dbReference type="GO" id="GO:0005634">
    <property type="term" value="C:nucleus"/>
    <property type="evidence" value="ECO:0007669"/>
    <property type="project" value="TreeGrafter"/>
</dbReference>
<reference evidence="8 9" key="2">
    <citation type="submission" date="2018-11" db="EMBL/GenBank/DDBJ databases">
        <authorList>
            <consortium name="Pathogen Informatics"/>
        </authorList>
    </citation>
    <scope>NUCLEOTIDE SEQUENCE [LARGE SCALE GENOMIC DNA]</scope>
</reference>
<name>A0A183EC02_9BILA</name>
<protein>
    <submittedName>
        <fullName evidence="10">Protein kinase domain-containing protein</fullName>
    </submittedName>
</protein>
<keyword evidence="2" id="KW-0808">Transferase</keyword>
<keyword evidence="1" id="KW-0723">Serine/threonine-protein kinase</keyword>
<keyword evidence="3 6" id="KW-0547">Nucleotide-binding</keyword>
<evidence type="ECO:0000256" key="2">
    <source>
        <dbReference type="ARBA" id="ARBA00022679"/>
    </source>
</evidence>
<evidence type="ECO:0000256" key="6">
    <source>
        <dbReference type="PROSITE-ProRule" id="PRU10141"/>
    </source>
</evidence>
<dbReference type="GO" id="GO:0005524">
    <property type="term" value="F:ATP binding"/>
    <property type="evidence" value="ECO:0007669"/>
    <property type="project" value="UniProtKB-UniRule"/>
</dbReference>
<dbReference type="OrthoDB" id="5844108at2759"/>
<dbReference type="EMBL" id="UYRT01086864">
    <property type="protein sequence ID" value="VDN31864.1"/>
    <property type="molecule type" value="Genomic_DNA"/>
</dbReference>
<evidence type="ECO:0000313" key="10">
    <source>
        <dbReference type="WBParaSite" id="GPUH_0001851801-mRNA-1"/>
    </source>
</evidence>
<dbReference type="PROSITE" id="PS50011">
    <property type="entry name" value="PROTEIN_KINASE_DOM"/>
    <property type="match status" value="1"/>
</dbReference>
<evidence type="ECO:0000313" key="9">
    <source>
        <dbReference type="Proteomes" id="UP000271098"/>
    </source>
</evidence>
<reference evidence="10" key="1">
    <citation type="submission" date="2016-06" db="UniProtKB">
        <authorList>
            <consortium name="WormBaseParasite"/>
        </authorList>
    </citation>
    <scope>IDENTIFICATION</scope>
</reference>
<dbReference type="InterPro" id="IPR017441">
    <property type="entry name" value="Protein_kinase_ATP_BS"/>
</dbReference>
<evidence type="ECO:0000256" key="5">
    <source>
        <dbReference type="ARBA" id="ARBA00022840"/>
    </source>
</evidence>
<dbReference type="PANTHER" id="PTHR24345">
    <property type="entry name" value="SERINE/THREONINE-PROTEIN KINASE PLK"/>
    <property type="match status" value="1"/>
</dbReference>
<feature type="binding site" evidence="6">
    <location>
        <position position="68"/>
    </location>
    <ligand>
        <name>ATP</name>
        <dbReference type="ChEBI" id="CHEBI:30616"/>
    </ligand>
</feature>
<evidence type="ECO:0000256" key="3">
    <source>
        <dbReference type="ARBA" id="ARBA00022741"/>
    </source>
</evidence>
<dbReference type="Pfam" id="PF00069">
    <property type="entry name" value="Pkinase"/>
    <property type="match status" value="1"/>
</dbReference>
<dbReference type="Proteomes" id="UP000271098">
    <property type="component" value="Unassembled WGS sequence"/>
</dbReference>
<evidence type="ECO:0000256" key="4">
    <source>
        <dbReference type="ARBA" id="ARBA00022777"/>
    </source>
</evidence>
<dbReference type="AlphaFoldDB" id="A0A183EC02"/>
<evidence type="ECO:0000313" key="8">
    <source>
        <dbReference type="EMBL" id="VDN31864.1"/>
    </source>
</evidence>
<gene>
    <name evidence="8" type="ORF">GPUH_LOCUS18492</name>
</gene>
<proteinExistence type="predicted"/>
<evidence type="ECO:0000256" key="1">
    <source>
        <dbReference type="ARBA" id="ARBA00022527"/>
    </source>
</evidence>
<keyword evidence="5 6" id="KW-0067">ATP-binding</keyword>
<dbReference type="InterPro" id="IPR011009">
    <property type="entry name" value="Kinase-like_dom_sf"/>
</dbReference>
<dbReference type="GO" id="GO:0004674">
    <property type="term" value="F:protein serine/threonine kinase activity"/>
    <property type="evidence" value="ECO:0007669"/>
    <property type="project" value="UniProtKB-KW"/>
</dbReference>
<dbReference type="SMART" id="SM00220">
    <property type="entry name" value="S_TKc"/>
    <property type="match status" value="1"/>
</dbReference>
<keyword evidence="9" id="KW-1185">Reference proteome</keyword>
<dbReference type="Gene3D" id="3.30.200.20">
    <property type="entry name" value="Phosphorylase Kinase, domain 1"/>
    <property type="match status" value="1"/>
</dbReference>
<accession>A0A183EC02</accession>
<dbReference type="WBParaSite" id="GPUH_0001851801-mRNA-1">
    <property type="protein sequence ID" value="GPUH_0001851801-mRNA-1"/>
    <property type="gene ID" value="GPUH_0001851801"/>
</dbReference>
<dbReference type="SUPFAM" id="SSF56112">
    <property type="entry name" value="Protein kinase-like (PK-like)"/>
    <property type="match status" value="1"/>
</dbReference>
<keyword evidence="4" id="KW-0418">Kinase</keyword>
<dbReference type="FunFam" id="3.30.200.20:FF:000042">
    <property type="entry name" value="Aurora kinase A"/>
    <property type="match status" value="1"/>
</dbReference>
<organism evidence="10">
    <name type="scientific">Gongylonema pulchrum</name>
    <dbReference type="NCBI Taxonomy" id="637853"/>
    <lineage>
        <taxon>Eukaryota</taxon>
        <taxon>Metazoa</taxon>
        <taxon>Ecdysozoa</taxon>
        <taxon>Nematoda</taxon>
        <taxon>Chromadorea</taxon>
        <taxon>Rhabditida</taxon>
        <taxon>Spirurina</taxon>
        <taxon>Spiruromorpha</taxon>
        <taxon>Spiruroidea</taxon>
        <taxon>Gongylonematidae</taxon>
        <taxon>Gongylonema</taxon>
    </lineage>
</organism>